<dbReference type="InterPro" id="IPR036366">
    <property type="entry name" value="PGBDSf"/>
</dbReference>
<organism evidence="2">
    <name type="scientific">hydrothermal vent metagenome</name>
    <dbReference type="NCBI Taxonomy" id="652676"/>
    <lineage>
        <taxon>unclassified sequences</taxon>
        <taxon>metagenomes</taxon>
        <taxon>ecological metagenomes</taxon>
    </lineage>
</organism>
<accession>A0A1W1EEL4</accession>
<dbReference type="CDD" id="cd06583">
    <property type="entry name" value="PGRP"/>
    <property type="match status" value="1"/>
</dbReference>
<dbReference type="Gene3D" id="1.10.101.10">
    <property type="entry name" value="PGBD-like superfamily/PGBD"/>
    <property type="match status" value="1"/>
</dbReference>
<dbReference type="AlphaFoldDB" id="A0A1W1EEL4"/>
<evidence type="ECO:0000313" key="2">
    <source>
        <dbReference type="EMBL" id="SFZ98497.1"/>
    </source>
</evidence>
<dbReference type="SUPFAM" id="SSF47090">
    <property type="entry name" value="PGBD-like"/>
    <property type="match status" value="1"/>
</dbReference>
<dbReference type="InterPro" id="IPR036365">
    <property type="entry name" value="PGBD-like_sf"/>
</dbReference>
<dbReference type="EMBL" id="FPKX01000052">
    <property type="protein sequence ID" value="SFZ98497.1"/>
    <property type="molecule type" value="Genomic_DNA"/>
</dbReference>
<sequence>MFTKPSRNVHRVFIHCSASDHSQHDNIDTMRAWHKARGFYDVGYHFFIRKDGSLEYGRDIEKTPAAQKGHNLNTLAICLHGLKEEKFTEQQFDTLKKLAQQIDHNYKNISFHGHCEVSAKACPVFNYKKVLNLDLYGSLDKNSSMLNNIKLKEASSLPELKLGSRGEAVEFLQQLLFIKIDGIFGPQTSRSIKSFKKLHKLYKSDLVKSHIWKLLMENERVED</sequence>
<dbReference type="InterPro" id="IPR002502">
    <property type="entry name" value="Amidase_domain"/>
</dbReference>
<dbReference type="SUPFAM" id="SSF55846">
    <property type="entry name" value="N-acetylmuramoyl-L-alanine amidase-like"/>
    <property type="match status" value="1"/>
</dbReference>
<dbReference type="EC" id="3.5.1.28" evidence="2"/>
<dbReference type="GO" id="GO:0008745">
    <property type="term" value="F:N-acetylmuramoyl-L-alanine amidase activity"/>
    <property type="evidence" value="ECO:0007669"/>
    <property type="project" value="UniProtKB-EC"/>
</dbReference>
<name>A0A1W1EEL4_9ZZZZ</name>
<gene>
    <name evidence="2" type="ORF">MNB_SV-5-223</name>
</gene>
<feature type="domain" description="N-acetylmuramoyl-L-alanine amidase" evidence="1">
    <location>
        <begin position="7"/>
        <end position="123"/>
    </location>
</feature>
<dbReference type="Gene3D" id="3.40.80.10">
    <property type="entry name" value="Peptidoglycan recognition protein-like"/>
    <property type="match status" value="1"/>
</dbReference>
<keyword evidence="2" id="KW-0378">Hydrolase</keyword>
<proteinExistence type="predicted"/>
<dbReference type="InterPro" id="IPR036505">
    <property type="entry name" value="Amidase/PGRP_sf"/>
</dbReference>
<reference evidence="2" key="1">
    <citation type="submission" date="2016-10" db="EMBL/GenBank/DDBJ databases">
        <authorList>
            <person name="de Groot N.N."/>
        </authorList>
    </citation>
    <scope>NUCLEOTIDE SEQUENCE</scope>
</reference>
<protein>
    <submittedName>
        <fullName evidence="2">Phage lysin, N-acetylmuramoyl-L-alanine amidase #T7-like gp3.5</fullName>
        <ecNumber evidence="2">3.5.1.28</ecNumber>
    </submittedName>
</protein>
<dbReference type="GO" id="GO:0009253">
    <property type="term" value="P:peptidoglycan catabolic process"/>
    <property type="evidence" value="ECO:0007669"/>
    <property type="project" value="InterPro"/>
</dbReference>
<dbReference type="Pfam" id="PF01510">
    <property type="entry name" value="Amidase_2"/>
    <property type="match status" value="1"/>
</dbReference>
<evidence type="ECO:0000259" key="1">
    <source>
        <dbReference type="Pfam" id="PF01510"/>
    </source>
</evidence>